<dbReference type="SUPFAM" id="SSF75005">
    <property type="entry name" value="Arabinanase/levansucrase/invertase"/>
    <property type="match status" value="1"/>
</dbReference>
<evidence type="ECO:0000256" key="4">
    <source>
        <dbReference type="ARBA" id="ARBA00023295"/>
    </source>
</evidence>
<accession>A0ABU1N5B1</accession>
<dbReference type="GO" id="GO:0046558">
    <property type="term" value="F:arabinan endo-1,5-alpha-L-arabinosidase activity"/>
    <property type="evidence" value="ECO:0007669"/>
    <property type="project" value="UniProtKB-EC"/>
</dbReference>
<dbReference type="Proteomes" id="UP001262754">
    <property type="component" value="Unassembled WGS sequence"/>
</dbReference>
<protein>
    <recommendedName>
        <fullName evidence="5">Extracellular exo-alpha-(1-&gt;5)-L-arabinofuranosidase</fullName>
        <ecNumber evidence="5">3.2.1.55</ecNumber>
    </recommendedName>
</protein>
<dbReference type="PIRSF" id="PIRSF026534">
    <property type="entry name" value="Endo_alpha-L-arabinosidase"/>
    <property type="match status" value="1"/>
</dbReference>
<reference evidence="7 8" key="1">
    <citation type="submission" date="2023-07" db="EMBL/GenBank/DDBJ databases">
        <title>Sorghum-associated microbial communities from plants grown in Nebraska, USA.</title>
        <authorList>
            <person name="Schachtman D."/>
        </authorList>
    </citation>
    <scope>NUCLEOTIDE SEQUENCE [LARGE SCALE GENOMIC DNA]</scope>
    <source>
        <strain evidence="7 8">DS2154</strain>
    </source>
</reference>
<evidence type="ECO:0000256" key="2">
    <source>
        <dbReference type="ARBA" id="ARBA00009865"/>
    </source>
</evidence>
<keyword evidence="6" id="KW-0732">Signal</keyword>
<evidence type="ECO:0000313" key="8">
    <source>
        <dbReference type="Proteomes" id="UP001262754"/>
    </source>
</evidence>
<dbReference type="InterPro" id="IPR023296">
    <property type="entry name" value="Glyco_hydro_beta-prop_sf"/>
</dbReference>
<comment type="pathway">
    <text evidence="1 5">Glycan metabolism; L-arabinan degradation.</text>
</comment>
<comment type="catalytic activity">
    <reaction evidence="5">
        <text>Hydrolysis of terminal non-reducing alpha-L-arabinofuranoside residues in alpha-L-arabinosides.</text>
        <dbReference type="EC" id="3.2.1.55"/>
    </reaction>
</comment>
<dbReference type="RefSeq" id="WP_310034532.1">
    <property type="nucleotide sequence ID" value="NZ_JAVDRL010000013.1"/>
</dbReference>
<feature type="chain" id="PRO_5046943344" description="Extracellular exo-alpha-(1-&gt;5)-L-arabinofuranosidase" evidence="6">
    <location>
        <begin position="25"/>
        <end position="335"/>
    </location>
</feature>
<evidence type="ECO:0000256" key="6">
    <source>
        <dbReference type="SAM" id="SignalP"/>
    </source>
</evidence>
<keyword evidence="3 5" id="KW-0378">Hydrolase</keyword>
<gene>
    <name evidence="7" type="ORF">J2800_004378</name>
</gene>
<evidence type="ECO:0000313" key="7">
    <source>
        <dbReference type="EMBL" id="MDR6533612.1"/>
    </source>
</evidence>
<proteinExistence type="inferred from homology"/>
<dbReference type="PANTHER" id="PTHR43301:SF3">
    <property type="entry name" value="ARABINAN ENDO-1,5-ALPHA-L-ARABINOSIDASE A-RELATED"/>
    <property type="match status" value="1"/>
</dbReference>
<keyword evidence="8" id="KW-1185">Reference proteome</keyword>
<name>A0ABU1N5B1_9CAUL</name>
<dbReference type="CDD" id="cd08998">
    <property type="entry name" value="GH43_Arb43a-like"/>
    <property type="match status" value="1"/>
</dbReference>
<dbReference type="Pfam" id="PF04616">
    <property type="entry name" value="Glyco_hydro_43"/>
    <property type="match status" value="1"/>
</dbReference>
<evidence type="ECO:0000256" key="1">
    <source>
        <dbReference type="ARBA" id="ARBA00004834"/>
    </source>
</evidence>
<evidence type="ECO:0000256" key="3">
    <source>
        <dbReference type="ARBA" id="ARBA00022801"/>
    </source>
</evidence>
<keyword evidence="4 5" id="KW-0326">Glycosidase</keyword>
<dbReference type="EMBL" id="JAVDRL010000013">
    <property type="protein sequence ID" value="MDR6533612.1"/>
    <property type="molecule type" value="Genomic_DNA"/>
</dbReference>
<evidence type="ECO:0000256" key="5">
    <source>
        <dbReference type="PIRNR" id="PIRNR026534"/>
    </source>
</evidence>
<dbReference type="Gene3D" id="2.115.10.20">
    <property type="entry name" value="Glycosyl hydrolase domain, family 43"/>
    <property type="match status" value="1"/>
</dbReference>
<dbReference type="PANTHER" id="PTHR43301">
    <property type="entry name" value="ARABINAN ENDO-1,5-ALPHA-L-ARABINOSIDASE"/>
    <property type="match status" value="1"/>
</dbReference>
<dbReference type="InterPro" id="IPR006710">
    <property type="entry name" value="Glyco_hydro_43"/>
</dbReference>
<dbReference type="InterPro" id="IPR050727">
    <property type="entry name" value="GH43_arabinanases"/>
</dbReference>
<sequence length="335" mass="36230">MLTRRHALAGGLSTASLVAASAMAEARLNDRMTGDLSPVHDPCIIRQGGTYHLFCTSQANQKPGLIHWRTSPDLVTWTLIGAVMPTLPDWAQGEVPGVRGAWAPDISLINGRYHLYYALSTFGKNRSAIALQTTPTLDRSDPAFGWRDEGVVLASKPSDDFNAIDPNIVATPDGRVWMSFGSFWSGLKLVEIDPSTGKPSPGAAPAAIAARPRPSAIEAPCIVERDGWFYLFASFDFCCRGADSTYYTVVGRSKAVAGPYVDRDGKPMMKGGGFIVLHADLDPTKRFKGPGHVAVLREGGRDHIVYHAYDARKGGVPTLRIQPLGWTDDGWPIAL</sequence>
<organism evidence="7 8">
    <name type="scientific">Caulobacter rhizosphaerae</name>
    <dbReference type="NCBI Taxonomy" id="2010972"/>
    <lineage>
        <taxon>Bacteria</taxon>
        <taxon>Pseudomonadati</taxon>
        <taxon>Pseudomonadota</taxon>
        <taxon>Alphaproteobacteria</taxon>
        <taxon>Caulobacterales</taxon>
        <taxon>Caulobacteraceae</taxon>
        <taxon>Caulobacter</taxon>
    </lineage>
</organism>
<dbReference type="InterPro" id="IPR016840">
    <property type="entry name" value="Glyco_hydro_43_endo_a_Ara-ase"/>
</dbReference>
<comment type="similarity">
    <text evidence="2 5">Belongs to the glycosyl hydrolase 43 family.</text>
</comment>
<dbReference type="EC" id="3.2.1.55" evidence="5"/>
<comment type="caution">
    <text evidence="7">The sequence shown here is derived from an EMBL/GenBank/DDBJ whole genome shotgun (WGS) entry which is preliminary data.</text>
</comment>
<feature type="signal peptide" evidence="6">
    <location>
        <begin position="1"/>
        <end position="24"/>
    </location>
</feature>